<dbReference type="AlphaFoldDB" id="A0AA87ZL30"/>
<feature type="region of interest" description="Disordered" evidence="1">
    <location>
        <begin position="1"/>
        <end position="80"/>
    </location>
</feature>
<dbReference type="PANTHER" id="PTHR14000">
    <property type="entry name" value="FINGER CCCH DOMAIN PROTEIN, PUTATIVE (DUF3755)-RELATED"/>
    <property type="match status" value="1"/>
</dbReference>
<feature type="region of interest" description="Disordered" evidence="1">
    <location>
        <begin position="478"/>
        <end position="505"/>
    </location>
</feature>
<dbReference type="InterPro" id="IPR009057">
    <property type="entry name" value="Homeodomain-like_sf"/>
</dbReference>
<dbReference type="Proteomes" id="UP001187192">
    <property type="component" value="Unassembled WGS sequence"/>
</dbReference>
<feature type="compositionally biased region" description="Basic residues" evidence="1">
    <location>
        <begin position="16"/>
        <end position="25"/>
    </location>
</feature>
<dbReference type="InterPro" id="IPR001005">
    <property type="entry name" value="SANT/Myb"/>
</dbReference>
<feature type="compositionally biased region" description="Low complexity" evidence="1">
    <location>
        <begin position="106"/>
        <end position="115"/>
    </location>
</feature>
<keyword evidence="3" id="KW-1185">Reference proteome</keyword>
<evidence type="ECO:0008006" key="4">
    <source>
        <dbReference type="Google" id="ProtNLM"/>
    </source>
</evidence>
<sequence>MPKRDSAVNTVVPSTPRRRSPRFLHKNTPDQEPPSTLRRSSRLSHRKKNSSEPEAPKSPEPRSNHAKKSSKSLDGSRNLKILSCGSKGSVILRRSSRLSVQDSKKSGGSANGSNNRGDLSSGSRESRTTNNAVVGFQSLRRSQRISKTGGDICYKEELSDTEEGEDFVAKSKRNTRKVVLCLQAAIGERGAKEESDGECRVVAVSPKRKRDECEESNGTVHRWTKEQELALQRAYLVAKPTPHFWKKVSKLVPGKSAQDCFDKINSDYLTPLQHQRISRAKKRRNSSPIPHLHLSASKVLKPIETKVKRPGHNKQKSHVLHKNARHLLRMHHHQNQDHEADLFSVLEPNLDLSTQDLQHGIILSTPKNLKQKHGFLQKFDERCSSGHKKPLSRFSGLREKALVSPLVLKQVKNKVLHEKYIDQLHSRDAKRKTASEQAKKFTLRMEDRKENIVPRPDVVRAAKNALVSDAITMLQQIQTNAKSTSSDSEDDDVSKTEGDESETEI</sequence>
<organism evidence="2 3">
    <name type="scientific">Ficus carica</name>
    <name type="common">Common fig</name>
    <dbReference type="NCBI Taxonomy" id="3494"/>
    <lineage>
        <taxon>Eukaryota</taxon>
        <taxon>Viridiplantae</taxon>
        <taxon>Streptophyta</taxon>
        <taxon>Embryophyta</taxon>
        <taxon>Tracheophyta</taxon>
        <taxon>Spermatophyta</taxon>
        <taxon>Magnoliopsida</taxon>
        <taxon>eudicotyledons</taxon>
        <taxon>Gunneridae</taxon>
        <taxon>Pentapetalae</taxon>
        <taxon>rosids</taxon>
        <taxon>fabids</taxon>
        <taxon>Rosales</taxon>
        <taxon>Moraceae</taxon>
        <taxon>Ficeae</taxon>
        <taxon>Ficus</taxon>
    </lineage>
</organism>
<dbReference type="CDD" id="cd00167">
    <property type="entry name" value="SANT"/>
    <property type="match status" value="1"/>
</dbReference>
<dbReference type="EMBL" id="BTGU01000004">
    <property type="protein sequence ID" value="GMN34110.1"/>
    <property type="molecule type" value="Genomic_DNA"/>
</dbReference>
<evidence type="ECO:0000313" key="3">
    <source>
        <dbReference type="Proteomes" id="UP001187192"/>
    </source>
</evidence>
<feature type="compositionally biased region" description="Basic and acidic residues" evidence="1">
    <location>
        <begin position="49"/>
        <end position="63"/>
    </location>
</feature>
<dbReference type="SUPFAM" id="SSF46689">
    <property type="entry name" value="Homeodomain-like"/>
    <property type="match status" value="1"/>
</dbReference>
<proteinExistence type="predicted"/>
<evidence type="ECO:0000313" key="2">
    <source>
        <dbReference type="EMBL" id="GMN34110.1"/>
    </source>
</evidence>
<name>A0AA87ZL30_FICCA</name>
<comment type="caution">
    <text evidence="2">The sequence shown here is derived from an EMBL/GenBank/DDBJ whole genome shotgun (WGS) entry which is preliminary data.</text>
</comment>
<dbReference type="Gene3D" id="1.10.10.60">
    <property type="entry name" value="Homeodomain-like"/>
    <property type="match status" value="1"/>
</dbReference>
<protein>
    <recommendedName>
        <fullName evidence="4">Myb-like domain-containing protein</fullName>
    </recommendedName>
</protein>
<accession>A0AA87ZL30</accession>
<feature type="region of interest" description="Disordered" evidence="1">
    <location>
        <begin position="93"/>
        <end position="135"/>
    </location>
</feature>
<gene>
    <name evidence="2" type="ORF">TIFTF001_004513</name>
</gene>
<reference evidence="2" key="1">
    <citation type="submission" date="2023-07" db="EMBL/GenBank/DDBJ databases">
        <title>draft genome sequence of fig (Ficus carica).</title>
        <authorList>
            <person name="Takahashi T."/>
            <person name="Nishimura K."/>
        </authorList>
    </citation>
    <scope>NUCLEOTIDE SEQUENCE</scope>
</reference>
<dbReference type="PANTHER" id="PTHR14000:SF17">
    <property type="entry name" value="MYB-LIKE DOMAIN-CONTAINING PROTEIN"/>
    <property type="match status" value="1"/>
</dbReference>
<feature type="compositionally biased region" description="Basic residues" evidence="1">
    <location>
        <begin position="39"/>
        <end position="48"/>
    </location>
</feature>
<evidence type="ECO:0000256" key="1">
    <source>
        <dbReference type="SAM" id="MobiDB-lite"/>
    </source>
</evidence>
<feature type="compositionally biased region" description="Polar residues" evidence="1">
    <location>
        <begin position="116"/>
        <end position="132"/>
    </location>
</feature>